<name>R0IL17_9BRAS</name>
<dbReference type="GO" id="GO:0046872">
    <property type="term" value="F:metal ion binding"/>
    <property type="evidence" value="ECO:0007669"/>
    <property type="project" value="UniProtKB-KW"/>
</dbReference>
<evidence type="ECO:0000259" key="4">
    <source>
        <dbReference type="PROSITE" id="PS51471"/>
    </source>
</evidence>
<dbReference type="Pfam" id="PF03171">
    <property type="entry name" value="2OG-FeII_Oxy"/>
    <property type="match status" value="1"/>
</dbReference>
<dbReference type="PANTHER" id="PTHR47990">
    <property type="entry name" value="2-OXOGLUTARATE (2OG) AND FE(II)-DEPENDENT OXYGENASE SUPERFAMILY PROTEIN-RELATED"/>
    <property type="match status" value="1"/>
</dbReference>
<keyword evidence="2 3" id="KW-0408">Iron</keyword>
<comment type="similarity">
    <text evidence="3">Belongs to the iron/ascorbate-dependent oxidoreductase family.</text>
</comment>
<dbReference type="Pfam" id="PF14226">
    <property type="entry name" value="DIOX_N"/>
    <property type="match status" value="1"/>
</dbReference>
<dbReference type="InterPro" id="IPR050231">
    <property type="entry name" value="Iron_ascorbate_oxido_reductase"/>
</dbReference>
<dbReference type="AlphaFoldDB" id="R0IL17"/>
<dbReference type="PROSITE" id="PS51471">
    <property type="entry name" value="FE2OG_OXY"/>
    <property type="match status" value="1"/>
</dbReference>
<keyword evidence="1 3" id="KW-0479">Metal-binding</keyword>
<dbReference type="GO" id="GO:0016491">
    <property type="term" value="F:oxidoreductase activity"/>
    <property type="evidence" value="ECO:0007669"/>
    <property type="project" value="UniProtKB-KW"/>
</dbReference>
<evidence type="ECO:0000256" key="1">
    <source>
        <dbReference type="ARBA" id="ARBA00022723"/>
    </source>
</evidence>
<sequence>MVELKGVIPTIDLEEGYVEILNRKIRKASEKWGCFMVINHGVSLSLMAEMKKTVRDLHERPHETKMGNTDVLLGSGYKPQSESNPLYESLGLFDMTSPQAVSSFCDKLHVSAHHRFLSLHFSFPVVITECTVGLVRIDHQTHSGLICMFLFVVVAREIMLKYATAIDGLARDLARRLAESYGVKDPHFLRGWPSHFRMNKYHFKPETVGKLGVELHTDPGFLTILQGDEDVGGLEVMDNSSGSFFPINTAPNTLLVNLGDMATIWSNGRLCNVKHRVQCIEAKVRLTIASFLLGPVDRDLEAPDEFVDAEHPRLYKPISDGGLRKIRLSKNLHADVRTLFPRAYAETYTMCFDPHHEFMCRPCAYEYQNMLSVKLIGRYNFRVGRDVGLKKIRLSKNLRAAESLKFITIKDLNDTTID</sequence>
<evidence type="ECO:0000313" key="5">
    <source>
        <dbReference type="EMBL" id="EOA37728.1"/>
    </source>
</evidence>
<evidence type="ECO:0000313" key="6">
    <source>
        <dbReference type="Proteomes" id="UP000029121"/>
    </source>
</evidence>
<dbReference type="InterPro" id="IPR026992">
    <property type="entry name" value="DIOX_N"/>
</dbReference>
<dbReference type="InterPro" id="IPR044861">
    <property type="entry name" value="IPNS-like_FE2OG_OXY"/>
</dbReference>
<organism evidence="5 6">
    <name type="scientific">Capsella rubella</name>
    <dbReference type="NCBI Taxonomy" id="81985"/>
    <lineage>
        <taxon>Eukaryota</taxon>
        <taxon>Viridiplantae</taxon>
        <taxon>Streptophyta</taxon>
        <taxon>Embryophyta</taxon>
        <taxon>Tracheophyta</taxon>
        <taxon>Spermatophyta</taxon>
        <taxon>Magnoliopsida</taxon>
        <taxon>eudicotyledons</taxon>
        <taxon>Gunneridae</taxon>
        <taxon>Pentapetalae</taxon>
        <taxon>rosids</taxon>
        <taxon>malvids</taxon>
        <taxon>Brassicales</taxon>
        <taxon>Brassicaceae</taxon>
        <taxon>Camelineae</taxon>
        <taxon>Capsella</taxon>
    </lineage>
</organism>
<dbReference type="InterPro" id="IPR005123">
    <property type="entry name" value="Oxoglu/Fe-dep_dioxygenase_dom"/>
</dbReference>
<keyword evidence="3" id="KW-0560">Oxidoreductase</keyword>
<dbReference type="Proteomes" id="UP000029121">
    <property type="component" value="Unassembled WGS sequence"/>
</dbReference>
<proteinExistence type="inferred from homology"/>
<dbReference type="eggNOG" id="KOG0143">
    <property type="taxonomic scope" value="Eukaryota"/>
</dbReference>
<gene>
    <name evidence="5" type="ORF">CARUB_v10012502mg</name>
</gene>
<dbReference type="InterPro" id="IPR027443">
    <property type="entry name" value="IPNS-like_sf"/>
</dbReference>
<dbReference type="Gene3D" id="2.60.120.330">
    <property type="entry name" value="B-lactam Antibiotic, Isopenicillin N Synthase, Chain"/>
    <property type="match status" value="1"/>
</dbReference>
<evidence type="ECO:0000256" key="3">
    <source>
        <dbReference type="RuleBase" id="RU003682"/>
    </source>
</evidence>
<dbReference type="STRING" id="81985.R0IL17"/>
<protein>
    <recommendedName>
        <fullName evidence="4">Fe2OG dioxygenase domain-containing protein</fullName>
    </recommendedName>
</protein>
<dbReference type="SUPFAM" id="SSF51197">
    <property type="entry name" value="Clavaminate synthase-like"/>
    <property type="match status" value="1"/>
</dbReference>
<evidence type="ECO:0000256" key="2">
    <source>
        <dbReference type="ARBA" id="ARBA00023004"/>
    </source>
</evidence>
<reference evidence="6" key="1">
    <citation type="journal article" date="2013" name="Nat. Genet.">
        <title>The Capsella rubella genome and the genomic consequences of rapid mating system evolution.</title>
        <authorList>
            <person name="Slotte T."/>
            <person name="Hazzouri K.M."/>
            <person name="Agren J.A."/>
            <person name="Koenig D."/>
            <person name="Maumus F."/>
            <person name="Guo Y.L."/>
            <person name="Steige K."/>
            <person name="Platts A.E."/>
            <person name="Escobar J.S."/>
            <person name="Newman L.K."/>
            <person name="Wang W."/>
            <person name="Mandakova T."/>
            <person name="Vello E."/>
            <person name="Smith L.M."/>
            <person name="Henz S.R."/>
            <person name="Steffen J."/>
            <person name="Takuno S."/>
            <person name="Brandvain Y."/>
            <person name="Coop G."/>
            <person name="Andolfatto P."/>
            <person name="Hu T.T."/>
            <person name="Blanchette M."/>
            <person name="Clark R.M."/>
            <person name="Quesneville H."/>
            <person name="Nordborg M."/>
            <person name="Gaut B.S."/>
            <person name="Lysak M.A."/>
            <person name="Jenkins J."/>
            <person name="Grimwood J."/>
            <person name="Chapman J."/>
            <person name="Prochnik S."/>
            <person name="Shu S."/>
            <person name="Rokhsar D."/>
            <person name="Schmutz J."/>
            <person name="Weigel D."/>
            <person name="Wright S.I."/>
        </authorList>
    </citation>
    <scope>NUCLEOTIDE SEQUENCE [LARGE SCALE GENOMIC DNA]</scope>
    <source>
        <strain evidence="6">cv. Monte Gargano</strain>
    </source>
</reference>
<dbReference type="EMBL" id="KB870805">
    <property type="protein sequence ID" value="EOA37728.1"/>
    <property type="molecule type" value="Genomic_DNA"/>
</dbReference>
<accession>R0IL17</accession>
<keyword evidence="6" id="KW-1185">Reference proteome</keyword>
<feature type="domain" description="Fe2OG dioxygenase" evidence="4">
    <location>
        <begin position="191"/>
        <end position="295"/>
    </location>
</feature>